<feature type="transmembrane region" description="Helical" evidence="5">
    <location>
        <begin position="266"/>
        <end position="284"/>
    </location>
</feature>
<reference evidence="8" key="1">
    <citation type="submission" date="2016-11" db="EMBL/GenBank/DDBJ databases">
        <authorList>
            <person name="Varghese N."/>
            <person name="Submissions S."/>
        </authorList>
    </citation>
    <scope>NUCLEOTIDE SEQUENCE [LARGE SCALE GENOMIC DNA]</scope>
    <source>
        <strain evidence="8">CGMCC 1.2749</strain>
    </source>
</reference>
<dbReference type="OrthoDB" id="9774156at2"/>
<dbReference type="STRING" id="178356.SAMN05216269_104109"/>
<feature type="transmembrane region" description="Helical" evidence="5">
    <location>
        <begin position="61"/>
        <end position="80"/>
    </location>
</feature>
<dbReference type="AlphaFoldDB" id="A0A1M7IGA4"/>
<name>A0A1M7IGA4_9FLAO</name>
<feature type="transmembrane region" description="Helical" evidence="5">
    <location>
        <begin position="296"/>
        <end position="314"/>
    </location>
</feature>
<feature type="transmembrane region" description="Helical" evidence="5">
    <location>
        <begin position="225"/>
        <end position="246"/>
    </location>
</feature>
<feature type="transmembrane region" description="Helical" evidence="5">
    <location>
        <begin position="353"/>
        <end position="375"/>
    </location>
</feature>
<dbReference type="GO" id="GO:0005886">
    <property type="term" value="C:plasma membrane"/>
    <property type="evidence" value="ECO:0007669"/>
    <property type="project" value="TreeGrafter"/>
</dbReference>
<dbReference type="Proteomes" id="UP000184092">
    <property type="component" value="Unassembled WGS sequence"/>
</dbReference>
<feature type="transmembrane region" description="Helical" evidence="5">
    <location>
        <begin position="113"/>
        <end position="135"/>
    </location>
</feature>
<dbReference type="InterPro" id="IPR011701">
    <property type="entry name" value="MFS"/>
</dbReference>
<evidence type="ECO:0000256" key="3">
    <source>
        <dbReference type="ARBA" id="ARBA00022989"/>
    </source>
</evidence>
<feature type="transmembrane region" description="Helical" evidence="5">
    <location>
        <begin position="147"/>
        <end position="169"/>
    </location>
</feature>
<evidence type="ECO:0000256" key="4">
    <source>
        <dbReference type="ARBA" id="ARBA00023136"/>
    </source>
</evidence>
<evidence type="ECO:0000256" key="1">
    <source>
        <dbReference type="ARBA" id="ARBA00004141"/>
    </source>
</evidence>
<proteinExistence type="predicted"/>
<dbReference type="GO" id="GO:0046943">
    <property type="term" value="F:carboxylic acid transmembrane transporter activity"/>
    <property type="evidence" value="ECO:0007669"/>
    <property type="project" value="TreeGrafter"/>
</dbReference>
<evidence type="ECO:0000313" key="7">
    <source>
        <dbReference type="EMBL" id="SHM39814.1"/>
    </source>
</evidence>
<dbReference type="InterPro" id="IPR036259">
    <property type="entry name" value="MFS_trans_sf"/>
</dbReference>
<gene>
    <name evidence="7" type="ORF">SAMN05216269_104109</name>
</gene>
<organism evidence="7 8">
    <name type="scientific">Flavobacterium xinjiangense</name>
    <dbReference type="NCBI Taxonomy" id="178356"/>
    <lineage>
        <taxon>Bacteria</taxon>
        <taxon>Pseudomonadati</taxon>
        <taxon>Bacteroidota</taxon>
        <taxon>Flavobacteriia</taxon>
        <taxon>Flavobacteriales</taxon>
        <taxon>Flavobacteriaceae</taxon>
        <taxon>Flavobacterium</taxon>
    </lineage>
</organism>
<evidence type="ECO:0000259" key="6">
    <source>
        <dbReference type="PROSITE" id="PS50850"/>
    </source>
</evidence>
<dbReference type="PROSITE" id="PS50850">
    <property type="entry name" value="MFS"/>
    <property type="match status" value="1"/>
</dbReference>
<dbReference type="Gene3D" id="1.20.1250.20">
    <property type="entry name" value="MFS general substrate transporter like domains"/>
    <property type="match status" value="2"/>
</dbReference>
<feature type="transmembrane region" description="Helical" evidence="5">
    <location>
        <begin position="387"/>
        <end position="404"/>
    </location>
</feature>
<dbReference type="Pfam" id="PF07690">
    <property type="entry name" value="MFS_1"/>
    <property type="match status" value="1"/>
</dbReference>
<keyword evidence="2 5" id="KW-0812">Transmembrane</keyword>
<keyword evidence="4 5" id="KW-0472">Membrane</keyword>
<evidence type="ECO:0000313" key="8">
    <source>
        <dbReference type="Proteomes" id="UP000184092"/>
    </source>
</evidence>
<feature type="transmembrane region" description="Helical" evidence="5">
    <location>
        <begin position="320"/>
        <end position="341"/>
    </location>
</feature>
<dbReference type="InterPro" id="IPR020846">
    <property type="entry name" value="MFS_dom"/>
</dbReference>
<feature type="transmembrane region" description="Helical" evidence="5">
    <location>
        <begin position="87"/>
        <end position="107"/>
    </location>
</feature>
<feature type="domain" description="Major facilitator superfamily (MFS) profile" evidence="6">
    <location>
        <begin position="19"/>
        <end position="411"/>
    </location>
</feature>
<feature type="transmembrane region" description="Helical" evidence="5">
    <location>
        <begin position="12"/>
        <end position="41"/>
    </location>
</feature>
<feature type="transmembrane region" description="Helical" evidence="5">
    <location>
        <begin position="175"/>
        <end position="193"/>
    </location>
</feature>
<keyword evidence="8" id="KW-1185">Reference proteome</keyword>
<dbReference type="PANTHER" id="PTHR23508:SF10">
    <property type="entry name" value="CARBOXYLIC ACID TRANSPORTER PROTEIN HOMOLOG"/>
    <property type="match status" value="1"/>
</dbReference>
<dbReference type="PANTHER" id="PTHR23508">
    <property type="entry name" value="CARBOXYLIC ACID TRANSPORTER PROTEIN HOMOLOG"/>
    <property type="match status" value="1"/>
</dbReference>
<evidence type="ECO:0000256" key="5">
    <source>
        <dbReference type="SAM" id="Phobius"/>
    </source>
</evidence>
<protein>
    <submittedName>
        <fullName evidence="7">Predicted arabinose efflux permease, MFS family</fullName>
    </submittedName>
</protein>
<dbReference type="RefSeq" id="WP_073207108.1">
    <property type="nucleotide sequence ID" value="NZ_FRCL01000004.1"/>
</dbReference>
<sequence>MKNNNFTDIKKPVSILNAAVIVAALGYFVDIYDLLLFGIVRTDSLKDLGITGDAIRNQGEYLISMQMFGMLFGGILWGILGDKKGRISVLFGSILIYSVANIANGMVTTVNGYAFWRLIAGIGLAGELGAGITLVTESLPKEKRGYGTMIVASVGVSGAVVAYLVYQIFQDWRLCYYAGGVLGILLLFLRISISESGMFKKVQESEEKRGDFLSLFTNKQRFSKYIQCILIGIPLWFLVGVLITFSPEFAKALGVQGFETIAAGKAIAWCYGGLVFGDIASGLLSQWLKSRKKVMYLFLIFNLIMVFVYLNAFGISASSFYTLCFIMGFSVGYWVLFVTIAAEQFGTNIRATVTTTVPNFVRGSLPLIILIYGFFRDTIFDGNILESAMIVGSILSVISILALWKLNETFHTDLNYSEQESQAFL</sequence>
<keyword evidence="3 5" id="KW-1133">Transmembrane helix</keyword>
<dbReference type="EMBL" id="FRCL01000004">
    <property type="protein sequence ID" value="SHM39814.1"/>
    <property type="molecule type" value="Genomic_DNA"/>
</dbReference>
<dbReference type="SUPFAM" id="SSF103473">
    <property type="entry name" value="MFS general substrate transporter"/>
    <property type="match status" value="1"/>
</dbReference>
<evidence type="ECO:0000256" key="2">
    <source>
        <dbReference type="ARBA" id="ARBA00022692"/>
    </source>
</evidence>
<dbReference type="CDD" id="cd17316">
    <property type="entry name" value="MFS_SV2_like"/>
    <property type="match status" value="1"/>
</dbReference>
<comment type="subcellular location">
    <subcellularLocation>
        <location evidence="1">Membrane</location>
        <topology evidence="1">Multi-pass membrane protein</topology>
    </subcellularLocation>
</comment>
<accession>A0A1M7IGA4</accession>